<feature type="binding site" evidence="8">
    <location>
        <position position="168"/>
    </location>
    <ligand>
        <name>[4Fe-4S] cluster</name>
        <dbReference type="ChEBI" id="CHEBI:49883"/>
        <label>2</label>
        <note>4Fe-4S-S-AdoMet</note>
    </ligand>
</feature>
<dbReference type="AlphaFoldDB" id="C6HXH9"/>
<dbReference type="HAMAP" id="MF_01865">
    <property type="entry name" value="MTTase_RimO"/>
    <property type="match status" value="1"/>
</dbReference>
<protein>
    <recommendedName>
        <fullName evidence="8">Ribosomal protein uS12 methylthiotransferase RimO</fullName>
        <shortName evidence="8">uS12 MTTase</shortName>
        <shortName evidence="8">uS12 methylthiotransferase</shortName>
        <ecNumber evidence="8">2.8.4.4</ecNumber>
    </recommendedName>
    <alternativeName>
        <fullName evidence="8">Ribosomal protein uS12 (aspartate-C(3))-methylthiotransferase</fullName>
    </alternativeName>
    <alternativeName>
        <fullName evidence="8">Ribosome maturation factor RimO</fullName>
    </alternativeName>
</protein>
<evidence type="ECO:0000256" key="2">
    <source>
        <dbReference type="ARBA" id="ARBA00022490"/>
    </source>
</evidence>
<dbReference type="InterPro" id="IPR005839">
    <property type="entry name" value="Methylthiotransferase"/>
</dbReference>
<evidence type="ECO:0000259" key="9">
    <source>
        <dbReference type="PROSITE" id="PS50926"/>
    </source>
</evidence>
<dbReference type="PROSITE" id="PS51918">
    <property type="entry name" value="RADICAL_SAM"/>
    <property type="match status" value="1"/>
</dbReference>
<dbReference type="SFLD" id="SFLDG01082">
    <property type="entry name" value="B12-binding_domain_containing"/>
    <property type="match status" value="1"/>
</dbReference>
<dbReference type="GO" id="GO:0103039">
    <property type="term" value="F:protein methylthiotransferase activity"/>
    <property type="evidence" value="ECO:0007669"/>
    <property type="project" value="UniProtKB-EC"/>
</dbReference>
<comment type="subcellular location">
    <subcellularLocation>
        <location evidence="8">Cytoplasm</location>
    </subcellularLocation>
</comment>
<dbReference type="SFLD" id="SFLDS00029">
    <property type="entry name" value="Radical_SAM"/>
    <property type="match status" value="1"/>
</dbReference>
<dbReference type="SMART" id="SM00729">
    <property type="entry name" value="Elp3"/>
    <property type="match status" value="1"/>
</dbReference>
<dbReference type="EC" id="2.8.4.4" evidence="8"/>
<sequence>MMKKKITWNEKTVGIVSLGCPKNSSDTERMISDLSSRGYKVVPDLEEAEILLVNTCSFVTDARRESVDTLLELSRYKEEGKARYLVGAGCLVSRYRDQMGELIPEVDLALTTFEEHRLGEILDQVGGSTSSPLSIRPALFPLPGARLTPPHRAYVKVSEGCDHPCTFCSIPLARGGQVSRAPESILAEVRDLASRGTREVTLIAQDLTRYGQDLGLSDGLSDLLERIDAEGGIPWVRLLYAYPTLVTDRLLSVMAKSRTVLPYLDIPLQHVEASVLTAMKRPGNVEFMKRLVDRVRSAIPGVTLRTTFITGFPGETEREFESLMDFVAWARFDHVGVFAFSREEGTPSYSLPDQVPHRIRMRRRKDLMALCAGISLEKNKALEGTVQPILIEGLSEQSDLVLSGRTRGMAPDGIDGEVLVLSGQGSPGEIVDCRIVKARPFDLEAWEIGVPEIPEA</sequence>
<feature type="binding site" evidence="8">
    <location>
        <position position="90"/>
    </location>
    <ligand>
        <name>[4Fe-4S] cluster</name>
        <dbReference type="ChEBI" id="CHEBI:49883"/>
        <label>1</label>
    </ligand>
</feature>
<dbReference type="InterPro" id="IPR013848">
    <property type="entry name" value="Methylthiotransferase_N"/>
</dbReference>
<dbReference type="Proteomes" id="UP000009374">
    <property type="component" value="Unassembled WGS sequence"/>
</dbReference>
<dbReference type="FunFam" id="3.80.30.20:FF:000001">
    <property type="entry name" value="tRNA-2-methylthio-N(6)-dimethylallyladenosine synthase 2"/>
    <property type="match status" value="1"/>
</dbReference>
<dbReference type="GO" id="GO:0035599">
    <property type="term" value="F:aspartic acid methylthiotransferase activity"/>
    <property type="evidence" value="ECO:0007669"/>
    <property type="project" value="TreeGrafter"/>
</dbReference>
<comment type="function">
    <text evidence="8">Catalyzes the methylthiolation of an aspartic acid residue of ribosomal protein uS12.</text>
</comment>
<evidence type="ECO:0000256" key="6">
    <source>
        <dbReference type="ARBA" id="ARBA00023004"/>
    </source>
</evidence>
<dbReference type="InterPro" id="IPR002792">
    <property type="entry name" value="TRAM_dom"/>
</dbReference>
<evidence type="ECO:0000313" key="13">
    <source>
        <dbReference type="Proteomes" id="UP000009374"/>
    </source>
</evidence>
<dbReference type="PROSITE" id="PS51449">
    <property type="entry name" value="MTTASE_N"/>
    <property type="match status" value="1"/>
</dbReference>
<feature type="binding site" evidence="8">
    <location>
        <position position="56"/>
    </location>
    <ligand>
        <name>[4Fe-4S] cluster</name>
        <dbReference type="ChEBI" id="CHEBI:49883"/>
        <label>1</label>
    </ligand>
</feature>
<comment type="similarity">
    <text evidence="8">Belongs to the methylthiotransferase family. RimO subfamily.</text>
</comment>
<keyword evidence="5 8" id="KW-0479">Metal-binding</keyword>
<evidence type="ECO:0000259" key="10">
    <source>
        <dbReference type="PROSITE" id="PS51449"/>
    </source>
</evidence>
<keyword evidence="1 8" id="KW-0004">4Fe-4S</keyword>
<dbReference type="PANTHER" id="PTHR43837">
    <property type="entry name" value="RIBOSOMAL PROTEIN S12 METHYLTHIOTRANSFERASE RIMO"/>
    <property type="match status" value="1"/>
</dbReference>
<organism evidence="12 13">
    <name type="scientific">Leptospirillum ferrodiazotrophum</name>
    <dbReference type="NCBI Taxonomy" id="412449"/>
    <lineage>
        <taxon>Bacteria</taxon>
        <taxon>Pseudomonadati</taxon>
        <taxon>Nitrospirota</taxon>
        <taxon>Nitrospiria</taxon>
        <taxon>Nitrospirales</taxon>
        <taxon>Nitrospiraceae</taxon>
        <taxon>Leptospirillum</taxon>
    </lineage>
</organism>
<evidence type="ECO:0000313" key="12">
    <source>
        <dbReference type="EMBL" id="EES52808.1"/>
    </source>
</evidence>
<accession>C6HXH9</accession>
<dbReference type="PROSITE" id="PS01278">
    <property type="entry name" value="MTTASE_RADICAL"/>
    <property type="match status" value="1"/>
</dbReference>
<dbReference type="GO" id="GO:0051539">
    <property type="term" value="F:4 iron, 4 sulfur cluster binding"/>
    <property type="evidence" value="ECO:0007669"/>
    <property type="project" value="UniProtKB-UniRule"/>
</dbReference>
<keyword evidence="3 8" id="KW-0808">Transferase</keyword>
<dbReference type="EMBL" id="GG693873">
    <property type="protein sequence ID" value="EES52808.1"/>
    <property type="molecule type" value="Genomic_DNA"/>
</dbReference>
<dbReference type="SFLD" id="SFLDF00274">
    <property type="entry name" value="ribosomal_protein_S12_methylth"/>
    <property type="match status" value="1"/>
</dbReference>
<evidence type="ECO:0000256" key="4">
    <source>
        <dbReference type="ARBA" id="ARBA00022691"/>
    </source>
</evidence>
<dbReference type="Gene3D" id="2.40.50.140">
    <property type="entry name" value="Nucleic acid-binding proteins"/>
    <property type="match status" value="1"/>
</dbReference>
<comment type="catalytic activity">
    <reaction evidence="8">
        <text>L-aspartate(89)-[ribosomal protein uS12]-hydrogen + (sulfur carrier)-SH + AH2 + 2 S-adenosyl-L-methionine = 3-methylsulfanyl-L-aspartate(89)-[ribosomal protein uS12]-hydrogen + (sulfur carrier)-H + 5'-deoxyadenosine + L-methionine + A + S-adenosyl-L-homocysteine + 2 H(+)</text>
        <dbReference type="Rhea" id="RHEA:37087"/>
        <dbReference type="Rhea" id="RHEA-COMP:10460"/>
        <dbReference type="Rhea" id="RHEA-COMP:10461"/>
        <dbReference type="Rhea" id="RHEA-COMP:14737"/>
        <dbReference type="Rhea" id="RHEA-COMP:14739"/>
        <dbReference type="ChEBI" id="CHEBI:13193"/>
        <dbReference type="ChEBI" id="CHEBI:15378"/>
        <dbReference type="ChEBI" id="CHEBI:17319"/>
        <dbReference type="ChEBI" id="CHEBI:17499"/>
        <dbReference type="ChEBI" id="CHEBI:29917"/>
        <dbReference type="ChEBI" id="CHEBI:29961"/>
        <dbReference type="ChEBI" id="CHEBI:57844"/>
        <dbReference type="ChEBI" id="CHEBI:57856"/>
        <dbReference type="ChEBI" id="CHEBI:59789"/>
        <dbReference type="ChEBI" id="CHEBI:64428"/>
        <dbReference type="ChEBI" id="CHEBI:73599"/>
        <dbReference type="EC" id="2.8.4.4"/>
    </reaction>
</comment>
<dbReference type="GO" id="GO:0005829">
    <property type="term" value="C:cytosol"/>
    <property type="evidence" value="ECO:0007669"/>
    <property type="project" value="TreeGrafter"/>
</dbReference>
<dbReference type="InterPro" id="IPR038135">
    <property type="entry name" value="Methylthiotransferase_N_sf"/>
</dbReference>
<feature type="binding site" evidence="8">
    <location>
        <position position="165"/>
    </location>
    <ligand>
        <name>[4Fe-4S] cluster</name>
        <dbReference type="ChEBI" id="CHEBI:49883"/>
        <label>2</label>
        <note>4Fe-4S-S-AdoMet</note>
    </ligand>
</feature>
<evidence type="ECO:0000256" key="8">
    <source>
        <dbReference type="HAMAP-Rule" id="MF_01865"/>
    </source>
</evidence>
<evidence type="ECO:0000259" key="11">
    <source>
        <dbReference type="PROSITE" id="PS51918"/>
    </source>
</evidence>
<dbReference type="Gene3D" id="3.40.50.12160">
    <property type="entry name" value="Methylthiotransferase, N-terminal domain"/>
    <property type="match status" value="1"/>
</dbReference>
<keyword evidence="6 8" id="KW-0408">Iron</keyword>
<evidence type="ECO:0000256" key="3">
    <source>
        <dbReference type="ARBA" id="ARBA00022679"/>
    </source>
</evidence>
<gene>
    <name evidence="8" type="primary">rimO</name>
    <name evidence="12" type="ORF">UBAL3_92050179</name>
</gene>
<dbReference type="Gene3D" id="3.80.30.20">
    <property type="entry name" value="tm_1862 like domain"/>
    <property type="match status" value="1"/>
</dbReference>
<reference evidence="12 13" key="1">
    <citation type="journal article" date="2009" name="Appl. Environ. Microbiol.">
        <title>Community genomic and proteomic analyses of chemoautotrophic iron-oxidizing "Leptospirillum rubarum" (Group II) and "Leptospirillum ferrodiazotrophum" (Group III) bacteria in acid mine drainage biofilms.</title>
        <authorList>
            <person name="Goltsman D.S."/>
            <person name="Denef V.J."/>
            <person name="Singer S.W."/>
            <person name="VerBerkmoes N.C."/>
            <person name="Lefsrud M."/>
            <person name="Mueller R.S."/>
            <person name="Dick G.J."/>
            <person name="Sun C.L."/>
            <person name="Wheeler K.E."/>
            <person name="Zemla A."/>
            <person name="Baker B.J."/>
            <person name="Hauser L."/>
            <person name="Land M."/>
            <person name="Shah M.B."/>
            <person name="Thelen M.P."/>
            <person name="Hettich R.L."/>
            <person name="Banfield J.F."/>
        </authorList>
    </citation>
    <scope>NUCLEOTIDE SEQUENCE [LARGE SCALE GENOMIC DNA]</scope>
</reference>
<dbReference type="InterPro" id="IPR005840">
    <property type="entry name" value="Ribosomal_uS12_MeSTrfase_RimO"/>
</dbReference>
<dbReference type="SFLD" id="SFLDG01061">
    <property type="entry name" value="methylthiotransferase"/>
    <property type="match status" value="1"/>
</dbReference>
<keyword evidence="2 8" id="KW-0963">Cytoplasm</keyword>
<dbReference type="PROSITE" id="PS50926">
    <property type="entry name" value="TRAM"/>
    <property type="match status" value="1"/>
</dbReference>
<dbReference type="SUPFAM" id="SSF102114">
    <property type="entry name" value="Radical SAM enzymes"/>
    <property type="match status" value="1"/>
</dbReference>
<dbReference type="InterPro" id="IPR012340">
    <property type="entry name" value="NA-bd_OB-fold"/>
</dbReference>
<feature type="domain" description="MTTase N-terminal" evidence="10">
    <location>
        <begin position="11"/>
        <end position="127"/>
    </location>
</feature>
<keyword evidence="13" id="KW-1185">Reference proteome</keyword>
<evidence type="ECO:0000256" key="5">
    <source>
        <dbReference type="ARBA" id="ARBA00022723"/>
    </source>
</evidence>
<dbReference type="GO" id="GO:0046872">
    <property type="term" value="F:metal ion binding"/>
    <property type="evidence" value="ECO:0007669"/>
    <property type="project" value="UniProtKB-KW"/>
</dbReference>
<dbReference type="GO" id="GO:0006400">
    <property type="term" value="P:tRNA modification"/>
    <property type="evidence" value="ECO:0007669"/>
    <property type="project" value="InterPro"/>
</dbReference>
<dbReference type="InterPro" id="IPR006638">
    <property type="entry name" value="Elp3/MiaA/NifB-like_rSAM"/>
</dbReference>
<evidence type="ECO:0000256" key="1">
    <source>
        <dbReference type="ARBA" id="ARBA00022485"/>
    </source>
</evidence>
<dbReference type="Pfam" id="PF00919">
    <property type="entry name" value="UPF0004"/>
    <property type="match status" value="1"/>
</dbReference>
<comment type="cofactor">
    <cofactor evidence="8">
        <name>[4Fe-4S] cluster</name>
        <dbReference type="ChEBI" id="CHEBI:49883"/>
    </cofactor>
    <text evidence="8">Binds 2 [4Fe-4S] clusters. One cluster is coordinated with 3 cysteines and an exchangeable S-adenosyl-L-methionine.</text>
</comment>
<name>C6HXH9_9BACT</name>
<feature type="binding site" evidence="8">
    <location>
        <position position="20"/>
    </location>
    <ligand>
        <name>[4Fe-4S] cluster</name>
        <dbReference type="ChEBI" id="CHEBI:49883"/>
        <label>1</label>
    </ligand>
</feature>
<dbReference type="InterPro" id="IPR023404">
    <property type="entry name" value="rSAM_horseshoe"/>
</dbReference>
<dbReference type="Pfam" id="PF04055">
    <property type="entry name" value="Radical_SAM"/>
    <property type="match status" value="1"/>
</dbReference>
<dbReference type="Pfam" id="PF18693">
    <property type="entry name" value="TRAM_2"/>
    <property type="match status" value="1"/>
</dbReference>
<dbReference type="PANTHER" id="PTHR43837:SF1">
    <property type="entry name" value="RIBOSOMAL PROTEIN US12 METHYLTHIOTRANSFERASE RIMO"/>
    <property type="match status" value="1"/>
</dbReference>
<feature type="domain" description="TRAM" evidence="9">
    <location>
        <begin position="380"/>
        <end position="449"/>
    </location>
</feature>
<dbReference type="NCBIfam" id="TIGR00089">
    <property type="entry name" value="MiaB/RimO family radical SAM methylthiotransferase"/>
    <property type="match status" value="1"/>
</dbReference>
<dbReference type="InterPro" id="IPR020612">
    <property type="entry name" value="Methylthiotransferase_CS"/>
</dbReference>
<dbReference type="CDD" id="cd01335">
    <property type="entry name" value="Radical_SAM"/>
    <property type="match status" value="1"/>
</dbReference>
<dbReference type="InterPro" id="IPR007197">
    <property type="entry name" value="rSAM"/>
</dbReference>
<proteinExistence type="inferred from homology"/>
<keyword evidence="4 8" id="KW-0949">S-adenosyl-L-methionine</keyword>
<evidence type="ECO:0000256" key="7">
    <source>
        <dbReference type="ARBA" id="ARBA00023014"/>
    </source>
</evidence>
<keyword evidence="7 8" id="KW-0411">Iron-sulfur</keyword>
<dbReference type="NCBIfam" id="TIGR01125">
    <property type="entry name" value="30S ribosomal protein S12 methylthiotransferase RimO"/>
    <property type="match status" value="1"/>
</dbReference>
<feature type="domain" description="Radical SAM core" evidence="11">
    <location>
        <begin position="147"/>
        <end position="377"/>
    </location>
</feature>
<dbReference type="InterPro" id="IPR058240">
    <property type="entry name" value="rSAM_sf"/>
</dbReference>
<feature type="binding site" evidence="8">
    <location>
        <position position="161"/>
    </location>
    <ligand>
        <name>[4Fe-4S] cluster</name>
        <dbReference type="ChEBI" id="CHEBI:49883"/>
        <label>2</label>
        <note>4Fe-4S-S-AdoMet</note>
    </ligand>
</feature>